<feature type="compositionally biased region" description="Low complexity" evidence="1">
    <location>
        <begin position="248"/>
        <end position="259"/>
    </location>
</feature>
<keyword evidence="2" id="KW-0732">Signal</keyword>
<protein>
    <submittedName>
        <fullName evidence="3">Uncharacterized protein</fullName>
    </submittedName>
</protein>
<sequence>VARMMGPWTCVLLLVVAPSSLFLRGAQSAVPPPPSPPQPQEQHCDSGFKIILQEIKSIMTSTGICDANKKQELSLEALTSALKQQGHLVTSLMSQTETLQVAVKAVAELQEVQRQHMAQLRGQMEDDRQVRRVQRRTLEDMTSDILKVGKDGLARAEEFRLLEGTVKSGLRKAELETTEAATEMKEAQSRTQELAKVIRRVQKSLSALETRMNLQSSNMVGMKRTNIVKRPSSHRSTSRSFNNRNKISTNSDTSTTTTERSSRIPAPVSPLECPHPFQMVGTNCYTVHTQERLSWQKARDLC</sequence>
<organism evidence="3 4">
    <name type="scientific">Meganyctiphanes norvegica</name>
    <name type="common">Northern krill</name>
    <name type="synonym">Thysanopoda norvegica</name>
    <dbReference type="NCBI Taxonomy" id="48144"/>
    <lineage>
        <taxon>Eukaryota</taxon>
        <taxon>Metazoa</taxon>
        <taxon>Ecdysozoa</taxon>
        <taxon>Arthropoda</taxon>
        <taxon>Crustacea</taxon>
        <taxon>Multicrustacea</taxon>
        <taxon>Malacostraca</taxon>
        <taxon>Eumalacostraca</taxon>
        <taxon>Eucarida</taxon>
        <taxon>Euphausiacea</taxon>
        <taxon>Euphausiidae</taxon>
        <taxon>Meganyctiphanes</taxon>
    </lineage>
</organism>
<gene>
    <name evidence="3" type="ORF">MNOR_LOCUS7892</name>
</gene>
<proteinExistence type="predicted"/>
<evidence type="ECO:0000256" key="1">
    <source>
        <dbReference type="SAM" id="MobiDB-lite"/>
    </source>
</evidence>
<comment type="caution">
    <text evidence="3">The sequence shown here is derived from an EMBL/GenBank/DDBJ whole genome shotgun (WGS) entry which is preliminary data.</text>
</comment>
<accession>A0AAV2Q405</accession>
<feature type="signal peptide" evidence="2">
    <location>
        <begin position="1"/>
        <end position="28"/>
    </location>
</feature>
<name>A0AAV2Q405_MEGNR</name>
<feature type="non-terminal residue" evidence="3">
    <location>
        <position position="1"/>
    </location>
</feature>
<feature type="non-terminal residue" evidence="3">
    <location>
        <position position="302"/>
    </location>
</feature>
<dbReference type="AlphaFoldDB" id="A0AAV2Q405"/>
<evidence type="ECO:0000313" key="3">
    <source>
        <dbReference type="EMBL" id="CAL4069496.1"/>
    </source>
</evidence>
<reference evidence="3 4" key="1">
    <citation type="submission" date="2024-05" db="EMBL/GenBank/DDBJ databases">
        <authorList>
            <person name="Wallberg A."/>
        </authorList>
    </citation>
    <scope>NUCLEOTIDE SEQUENCE [LARGE SCALE GENOMIC DNA]</scope>
</reference>
<dbReference type="Proteomes" id="UP001497623">
    <property type="component" value="Unassembled WGS sequence"/>
</dbReference>
<evidence type="ECO:0000256" key="2">
    <source>
        <dbReference type="SAM" id="SignalP"/>
    </source>
</evidence>
<feature type="region of interest" description="Disordered" evidence="1">
    <location>
        <begin position="216"/>
        <end position="271"/>
    </location>
</feature>
<evidence type="ECO:0000313" key="4">
    <source>
        <dbReference type="Proteomes" id="UP001497623"/>
    </source>
</evidence>
<dbReference type="EMBL" id="CAXKWB010003559">
    <property type="protein sequence ID" value="CAL4069496.1"/>
    <property type="molecule type" value="Genomic_DNA"/>
</dbReference>
<feature type="chain" id="PRO_5043506165" evidence="2">
    <location>
        <begin position="29"/>
        <end position="302"/>
    </location>
</feature>
<feature type="compositionally biased region" description="Polar residues" evidence="1">
    <location>
        <begin position="238"/>
        <end position="247"/>
    </location>
</feature>
<keyword evidence="4" id="KW-1185">Reference proteome</keyword>